<dbReference type="STRING" id="70415.A0A5S6QJU6"/>
<dbReference type="InterPro" id="IPR023358">
    <property type="entry name" value="Peptidase_M18_dom2"/>
</dbReference>
<sequence length="468" mass="51960">MAKKTFTRADVRNYADGFIKFLNKAVSPIHAVEVCRDWLMSAGFEELGDGSVWQLNPLGKYFVIKNGTALIAFVLGSHFKPGRPVYMVGTHVDSPCLRLKPKPKSCCKNWQQLSVSTYGGGLWRTWFDRDLSVCGRFFVKEHGRIRVQLIHSRQPMLYIPSLAIHLDRDSNNSFSFNAEDALQPIFAAGDPQLTWKRKESDENGSNDCSNKNVDFIAEIGKACGLNAADIVDFELYLCGSQPATVGGMMGDFIFGARLDNLISTYAALSGFVEAANTSDMLQASDHVMVFAAFDNEEVGSQSAPGAASAWTEGVLRRIQNDAQDQCAFERSMTKSFLLSADVSHAVHPNYRSKHDENHTPLFHNGPVLKVNHNQRYATNGYSATKVKRVAEIADVPLQEYTNRNDMPCGSTIGPILSTRLGIETADIGNAVLAMHSIREMASTIDLFHAYRLFKTYFEKFPHVCGEFL</sequence>
<dbReference type="PANTHER" id="PTHR28570:SF3">
    <property type="entry name" value="ASPARTYL AMINOPEPTIDASE"/>
    <property type="match status" value="1"/>
</dbReference>
<dbReference type="AlphaFoldDB" id="A0A5S6QJU6"/>
<comment type="subunit">
    <text evidence="4">Tetrahedron-shaped homododecamer built from six homodimers.</text>
</comment>
<dbReference type="WBParaSite" id="TMUE_0000001637.1">
    <property type="protein sequence ID" value="TMUE_0000001637.1"/>
    <property type="gene ID" value="WBGene00297523"/>
</dbReference>
<evidence type="ECO:0000313" key="14">
    <source>
        <dbReference type="Proteomes" id="UP000046395"/>
    </source>
</evidence>
<dbReference type="EC" id="3.4.11.21" evidence="5"/>
<dbReference type="GO" id="GO:0004177">
    <property type="term" value="F:aminopeptidase activity"/>
    <property type="evidence" value="ECO:0007669"/>
    <property type="project" value="UniProtKB-KW"/>
</dbReference>
<dbReference type="GO" id="GO:0008270">
    <property type="term" value="F:zinc ion binding"/>
    <property type="evidence" value="ECO:0007669"/>
    <property type="project" value="InterPro"/>
</dbReference>
<evidence type="ECO:0000256" key="4">
    <source>
        <dbReference type="ARBA" id="ARBA00011395"/>
    </source>
</evidence>
<keyword evidence="14" id="KW-1185">Reference proteome</keyword>
<comment type="cofactor">
    <cofactor evidence="2">
        <name>Zn(2+)</name>
        <dbReference type="ChEBI" id="CHEBI:29105"/>
    </cofactor>
</comment>
<dbReference type="Gene3D" id="2.30.250.10">
    <property type="entry name" value="Aminopeptidase i, Domain 2"/>
    <property type="match status" value="1"/>
</dbReference>
<keyword evidence="11 13" id="KW-0862">Zinc</keyword>
<dbReference type="SUPFAM" id="SSF53187">
    <property type="entry name" value="Zn-dependent exopeptidases"/>
    <property type="match status" value="1"/>
</dbReference>
<reference evidence="14" key="1">
    <citation type="submission" date="2013-11" db="EMBL/GenBank/DDBJ databases">
        <authorList>
            <person name="Aslett M."/>
        </authorList>
    </citation>
    <scope>NUCLEOTIDE SEQUENCE [LARGE SCALE GENOMIC DNA]</scope>
    <source>
        <strain evidence="14">Edinburgh</strain>
    </source>
</reference>
<evidence type="ECO:0000256" key="2">
    <source>
        <dbReference type="ARBA" id="ARBA00001947"/>
    </source>
</evidence>
<proteinExistence type="inferred from homology"/>
<dbReference type="PRINTS" id="PR00932">
    <property type="entry name" value="AMINO1PTASE"/>
</dbReference>
<dbReference type="GO" id="GO:0005737">
    <property type="term" value="C:cytoplasm"/>
    <property type="evidence" value="ECO:0007669"/>
    <property type="project" value="UniProtKB-ARBA"/>
</dbReference>
<keyword evidence="9 13" id="KW-0479">Metal-binding</keyword>
<dbReference type="Gene3D" id="3.40.630.10">
    <property type="entry name" value="Zn peptidases"/>
    <property type="match status" value="1"/>
</dbReference>
<evidence type="ECO:0000313" key="16">
    <source>
        <dbReference type="WBParaSite" id="TMUE_2000007439.1"/>
    </source>
</evidence>
<evidence type="ECO:0000256" key="13">
    <source>
        <dbReference type="RuleBase" id="RU004386"/>
    </source>
</evidence>
<keyword evidence="12 13" id="KW-0482">Metalloprotease</keyword>
<evidence type="ECO:0000256" key="3">
    <source>
        <dbReference type="ARBA" id="ARBA00008290"/>
    </source>
</evidence>
<dbReference type="InterPro" id="IPR001948">
    <property type="entry name" value="Peptidase_M18"/>
</dbReference>
<keyword evidence="10 13" id="KW-0378">Hydrolase</keyword>
<keyword evidence="8 13" id="KW-0645">Protease</keyword>
<dbReference type="SUPFAM" id="SSF101821">
    <property type="entry name" value="Aminopeptidase/glucanase lid domain"/>
    <property type="match status" value="1"/>
</dbReference>
<reference evidence="14" key="2">
    <citation type="submission" date="2014-03" db="EMBL/GenBank/DDBJ databases">
        <title>The whipworm genome and dual-species transcriptomics of an intimate host-pathogen interaction.</title>
        <authorList>
            <person name="Foth B.J."/>
            <person name="Tsai I.J."/>
            <person name="Reid A.J."/>
            <person name="Bancroft A.J."/>
            <person name="Nichol S."/>
            <person name="Tracey A."/>
            <person name="Holroyd N."/>
            <person name="Cotton J.A."/>
            <person name="Stanley E.J."/>
            <person name="Zarowiecki M."/>
            <person name="Liu J.Z."/>
            <person name="Huckvale T."/>
            <person name="Cooper P.J."/>
            <person name="Grencis R.K."/>
            <person name="Berriman M."/>
        </authorList>
    </citation>
    <scope>NUCLEOTIDE SEQUENCE [LARGE SCALE GENOMIC DNA]</scope>
    <source>
        <strain evidence="14">Edinburgh</strain>
    </source>
</reference>
<evidence type="ECO:0000256" key="6">
    <source>
        <dbReference type="ARBA" id="ARBA00015118"/>
    </source>
</evidence>
<dbReference type="GO" id="GO:0008237">
    <property type="term" value="F:metallopeptidase activity"/>
    <property type="evidence" value="ECO:0007669"/>
    <property type="project" value="UniProtKB-KW"/>
</dbReference>
<evidence type="ECO:0000313" key="15">
    <source>
        <dbReference type="WBParaSite" id="TMUE_0000001637.1"/>
    </source>
</evidence>
<dbReference type="FunFam" id="2.30.250.10:FF:000001">
    <property type="entry name" value="Aspartyl aminopeptidase 1"/>
    <property type="match status" value="1"/>
</dbReference>
<organism evidence="14 16">
    <name type="scientific">Trichuris muris</name>
    <name type="common">Mouse whipworm</name>
    <dbReference type="NCBI Taxonomy" id="70415"/>
    <lineage>
        <taxon>Eukaryota</taxon>
        <taxon>Metazoa</taxon>
        <taxon>Ecdysozoa</taxon>
        <taxon>Nematoda</taxon>
        <taxon>Enoplea</taxon>
        <taxon>Dorylaimia</taxon>
        <taxon>Trichinellida</taxon>
        <taxon>Trichuridae</taxon>
        <taxon>Trichuris</taxon>
    </lineage>
</organism>
<dbReference type="Pfam" id="PF02127">
    <property type="entry name" value="Peptidase_M18"/>
    <property type="match status" value="1"/>
</dbReference>
<evidence type="ECO:0000256" key="12">
    <source>
        <dbReference type="ARBA" id="ARBA00023049"/>
    </source>
</evidence>
<dbReference type="CDD" id="cd05658">
    <property type="entry name" value="M18_DAP"/>
    <property type="match status" value="1"/>
</dbReference>
<accession>A0A5S6QJU6</accession>
<evidence type="ECO:0000256" key="10">
    <source>
        <dbReference type="ARBA" id="ARBA00022801"/>
    </source>
</evidence>
<dbReference type="PANTHER" id="PTHR28570">
    <property type="entry name" value="ASPARTYL AMINOPEPTIDASE"/>
    <property type="match status" value="1"/>
</dbReference>
<name>A0A5S6QJU6_TRIMR</name>
<evidence type="ECO:0000256" key="7">
    <source>
        <dbReference type="ARBA" id="ARBA00022438"/>
    </source>
</evidence>
<evidence type="ECO:0000256" key="11">
    <source>
        <dbReference type="ARBA" id="ARBA00022833"/>
    </source>
</evidence>
<comment type="catalytic activity">
    <reaction evidence="1">
        <text>Release of an N-terminal aspartate or glutamate from a peptide, with a preference for aspartate.</text>
        <dbReference type="EC" id="3.4.11.21"/>
    </reaction>
</comment>
<evidence type="ECO:0000256" key="5">
    <source>
        <dbReference type="ARBA" id="ARBA00011965"/>
    </source>
</evidence>
<evidence type="ECO:0000256" key="8">
    <source>
        <dbReference type="ARBA" id="ARBA00022670"/>
    </source>
</evidence>
<dbReference type="NCBIfam" id="NF002759">
    <property type="entry name" value="PRK02813.1"/>
    <property type="match status" value="1"/>
</dbReference>
<dbReference type="GO" id="GO:0006508">
    <property type="term" value="P:proteolysis"/>
    <property type="evidence" value="ECO:0007669"/>
    <property type="project" value="UniProtKB-KW"/>
</dbReference>
<reference evidence="15 16" key="3">
    <citation type="submission" date="2019-12" db="UniProtKB">
        <authorList>
            <consortium name="WormBaseParasite"/>
        </authorList>
    </citation>
    <scope>IDENTIFICATION</scope>
</reference>
<dbReference type="Proteomes" id="UP000046395">
    <property type="component" value="Unassembled WGS sequence"/>
</dbReference>
<protein>
    <recommendedName>
        <fullName evidence="6">Aspartyl aminopeptidase</fullName>
        <ecNumber evidence="5">3.4.11.21</ecNumber>
    </recommendedName>
</protein>
<evidence type="ECO:0000256" key="1">
    <source>
        <dbReference type="ARBA" id="ARBA00001335"/>
    </source>
</evidence>
<dbReference type="WBParaSite" id="TMUE_2000007439.1">
    <property type="protein sequence ID" value="TMUE_2000007439.1"/>
    <property type="gene ID" value="WBGene00299889"/>
</dbReference>
<comment type="similarity">
    <text evidence="3 13">Belongs to the peptidase M18 family.</text>
</comment>
<evidence type="ECO:0000256" key="9">
    <source>
        <dbReference type="ARBA" id="ARBA00022723"/>
    </source>
</evidence>
<keyword evidence="7 13" id="KW-0031">Aminopeptidase</keyword>